<evidence type="ECO:0000313" key="4">
    <source>
        <dbReference type="Proteomes" id="UP000623467"/>
    </source>
</evidence>
<dbReference type="PROSITE" id="PS50097">
    <property type="entry name" value="BTB"/>
    <property type="match status" value="1"/>
</dbReference>
<dbReference type="EMBL" id="JACAZH010000017">
    <property type="protein sequence ID" value="KAF7348201.1"/>
    <property type="molecule type" value="Genomic_DNA"/>
</dbReference>
<dbReference type="InterPro" id="IPR011333">
    <property type="entry name" value="SKP1/BTB/POZ_sf"/>
</dbReference>
<feature type="region of interest" description="Disordered" evidence="1">
    <location>
        <begin position="1"/>
        <end position="25"/>
    </location>
</feature>
<evidence type="ECO:0000259" key="2">
    <source>
        <dbReference type="PROSITE" id="PS50097"/>
    </source>
</evidence>
<dbReference type="InterPro" id="IPR000210">
    <property type="entry name" value="BTB/POZ_dom"/>
</dbReference>
<dbReference type="OrthoDB" id="2923697at2759"/>
<gene>
    <name evidence="3" type="ORF">MSAN_01773200</name>
</gene>
<evidence type="ECO:0000256" key="1">
    <source>
        <dbReference type="SAM" id="MobiDB-lite"/>
    </source>
</evidence>
<protein>
    <recommendedName>
        <fullName evidence="2">BTB domain-containing protein</fullName>
    </recommendedName>
</protein>
<feature type="domain" description="BTB" evidence="2">
    <location>
        <begin position="56"/>
        <end position="120"/>
    </location>
</feature>
<sequence>MEAQFAKRATTPHLAPRKRPRTDSAIDIGGYSDTDCFGSAVPVVDDPVFFRDDPDADLIVRVTSTRFKVKRSLLSDASPVLEDILAKLGPDTALVLTATDADEFRALLWALYATPQEIAAQPREHEDVDRLILIASISRQYRCRILENWVKDVILRTVSTDPVFIASCSSAMFKRLIDCAVRTRNDALLESTIAQWTARIRRREAPCVPAILTADAYELPRLRGVAYYFHIQDMIDQQTTVNGRGATQFQTDPKLSNAQVMCLLSGHWSLVSVWERLRRIPPKFECTSGCGKRCAVVFGERWAAATISEKVNGTNSASVLALLGAMRDQLAMDKELTKSIPPQCKLAALQAVNTQVIIFEDGLVDHFFGCL</sequence>
<proteinExistence type="predicted"/>
<accession>A0A8H6XXH3</accession>
<comment type="caution">
    <text evidence="3">The sequence shown here is derived from an EMBL/GenBank/DDBJ whole genome shotgun (WGS) entry which is preliminary data.</text>
</comment>
<dbReference type="Gene3D" id="3.30.710.10">
    <property type="entry name" value="Potassium Channel Kv1.1, Chain A"/>
    <property type="match status" value="1"/>
</dbReference>
<dbReference type="AlphaFoldDB" id="A0A8H6XXH3"/>
<dbReference type="Pfam" id="PF00651">
    <property type="entry name" value="BTB"/>
    <property type="match status" value="1"/>
</dbReference>
<evidence type="ECO:0000313" key="3">
    <source>
        <dbReference type="EMBL" id="KAF7348201.1"/>
    </source>
</evidence>
<dbReference type="Proteomes" id="UP000623467">
    <property type="component" value="Unassembled WGS sequence"/>
</dbReference>
<name>A0A8H6XXH3_9AGAR</name>
<reference evidence="3" key="1">
    <citation type="submission" date="2020-05" db="EMBL/GenBank/DDBJ databases">
        <title>Mycena genomes resolve the evolution of fungal bioluminescence.</title>
        <authorList>
            <person name="Tsai I.J."/>
        </authorList>
    </citation>
    <scope>NUCLEOTIDE SEQUENCE</scope>
    <source>
        <strain evidence="3">160909Yilan</strain>
    </source>
</reference>
<keyword evidence="4" id="KW-1185">Reference proteome</keyword>
<organism evidence="3 4">
    <name type="scientific">Mycena sanguinolenta</name>
    <dbReference type="NCBI Taxonomy" id="230812"/>
    <lineage>
        <taxon>Eukaryota</taxon>
        <taxon>Fungi</taxon>
        <taxon>Dikarya</taxon>
        <taxon>Basidiomycota</taxon>
        <taxon>Agaricomycotina</taxon>
        <taxon>Agaricomycetes</taxon>
        <taxon>Agaricomycetidae</taxon>
        <taxon>Agaricales</taxon>
        <taxon>Marasmiineae</taxon>
        <taxon>Mycenaceae</taxon>
        <taxon>Mycena</taxon>
    </lineage>
</organism>